<sequence>MNDTHDFHCGFVAIVGRPNVGKSTLMNHLIGQKVSITSKKAQTTRHRVNGIHTEADAQFVFVDTPGFQTFHRNALNDVLNKSVKDTLSNVDCVLFVIEAMRWTGADRELLPLLPRNTPVLLVINKLDKAKDRAALSAFIAEVEAEFAFAGAEVVSAKHGQRLVELLDRVRPHLPESPPLYPEDMVTDKSERFLAAEIVREKLFRYLGEELPYSMNVEVELFETEESGMRRIHVAILVDKEGQKSIVIGKGGEKLKKISTEARLDMETLFDGKVFLQTWVKVKSGWADDVRFLKQFGLD</sequence>
<dbReference type="GO" id="GO:0005829">
    <property type="term" value="C:cytosol"/>
    <property type="evidence" value="ECO:0007669"/>
    <property type="project" value="TreeGrafter"/>
</dbReference>
<dbReference type="NCBIfam" id="NF000908">
    <property type="entry name" value="PRK00089.1"/>
    <property type="match status" value="1"/>
</dbReference>
<comment type="subunit">
    <text evidence="7">Monomer.</text>
</comment>
<dbReference type="NCBIfam" id="TIGR00231">
    <property type="entry name" value="small_GTP"/>
    <property type="match status" value="1"/>
</dbReference>
<dbReference type="NCBIfam" id="TIGR00436">
    <property type="entry name" value="era"/>
    <property type="match status" value="1"/>
</dbReference>
<keyword evidence="4 7" id="KW-0547">Nucleotide-binding</keyword>
<dbReference type="GO" id="GO:0000028">
    <property type="term" value="P:ribosomal small subunit assembly"/>
    <property type="evidence" value="ECO:0007669"/>
    <property type="project" value="TreeGrafter"/>
</dbReference>
<dbReference type="PANTHER" id="PTHR42698">
    <property type="entry name" value="GTPASE ERA"/>
    <property type="match status" value="1"/>
</dbReference>
<dbReference type="InterPro" id="IPR009019">
    <property type="entry name" value="KH_sf_prok-type"/>
</dbReference>
<name>A0A918NY61_9NEIS</name>
<evidence type="ECO:0000259" key="10">
    <source>
        <dbReference type="PROSITE" id="PS50823"/>
    </source>
</evidence>
<dbReference type="RefSeq" id="WP_189531058.1">
    <property type="nucleotide sequence ID" value="NZ_BMYX01000002.1"/>
</dbReference>
<evidence type="ECO:0000259" key="11">
    <source>
        <dbReference type="PROSITE" id="PS51713"/>
    </source>
</evidence>
<dbReference type="InterPro" id="IPR030388">
    <property type="entry name" value="G_ERA_dom"/>
</dbReference>
<keyword evidence="5 7" id="KW-0694">RNA-binding</keyword>
<reference evidence="12" key="1">
    <citation type="journal article" date="2014" name="Int. J. Syst. Evol. Microbiol.">
        <title>Complete genome sequence of Corynebacterium casei LMG S-19264T (=DSM 44701T), isolated from a smear-ripened cheese.</title>
        <authorList>
            <consortium name="US DOE Joint Genome Institute (JGI-PGF)"/>
            <person name="Walter F."/>
            <person name="Albersmeier A."/>
            <person name="Kalinowski J."/>
            <person name="Ruckert C."/>
        </authorList>
    </citation>
    <scope>NUCLEOTIDE SEQUENCE</scope>
    <source>
        <strain evidence="12">KCTC 32182</strain>
    </source>
</reference>
<feature type="region of interest" description="G4" evidence="8">
    <location>
        <begin position="124"/>
        <end position="127"/>
    </location>
</feature>
<dbReference type="Gene3D" id="3.40.50.300">
    <property type="entry name" value="P-loop containing nucleotide triphosphate hydrolases"/>
    <property type="match status" value="1"/>
</dbReference>
<keyword evidence="7" id="KW-1003">Cell membrane</keyword>
<feature type="binding site" evidence="7">
    <location>
        <begin position="124"/>
        <end position="127"/>
    </location>
    <ligand>
        <name>GTP</name>
        <dbReference type="ChEBI" id="CHEBI:37565"/>
    </ligand>
</feature>
<dbReference type="AlphaFoldDB" id="A0A918NY61"/>
<comment type="subcellular location">
    <subcellularLocation>
        <location evidence="7">Cytoplasm</location>
    </subcellularLocation>
    <subcellularLocation>
        <location evidence="7">Cell membrane</location>
        <topology evidence="7">Peripheral membrane protein</topology>
    </subcellularLocation>
</comment>
<dbReference type="PROSITE" id="PS50823">
    <property type="entry name" value="KH_TYPE_2"/>
    <property type="match status" value="1"/>
</dbReference>
<evidence type="ECO:0000256" key="7">
    <source>
        <dbReference type="HAMAP-Rule" id="MF_00367"/>
    </source>
</evidence>
<reference evidence="12" key="2">
    <citation type="submission" date="2020-09" db="EMBL/GenBank/DDBJ databases">
        <authorList>
            <person name="Sun Q."/>
            <person name="Kim S."/>
        </authorList>
    </citation>
    <scope>NUCLEOTIDE SEQUENCE</scope>
    <source>
        <strain evidence="12">KCTC 32182</strain>
    </source>
</reference>
<feature type="region of interest" description="G3" evidence="8">
    <location>
        <begin position="63"/>
        <end position="66"/>
    </location>
</feature>
<evidence type="ECO:0000256" key="2">
    <source>
        <dbReference type="ARBA" id="ARBA00020484"/>
    </source>
</evidence>
<comment type="function">
    <text evidence="7">An essential GTPase that binds both GDP and GTP, with rapid nucleotide exchange. Plays a role in 16S rRNA processing and 30S ribosomal subunit biogenesis and possibly also in cell cycle regulation and energy metabolism.</text>
</comment>
<dbReference type="Pfam" id="PF07650">
    <property type="entry name" value="KH_2"/>
    <property type="match status" value="1"/>
</dbReference>
<keyword evidence="7" id="KW-0472">Membrane</keyword>
<feature type="domain" description="Era-type G" evidence="11">
    <location>
        <begin position="8"/>
        <end position="175"/>
    </location>
</feature>
<protein>
    <recommendedName>
        <fullName evidence="2 7">GTPase Era</fullName>
    </recommendedName>
</protein>
<dbReference type="EMBL" id="BMYX01000002">
    <property type="protein sequence ID" value="GGY06352.1"/>
    <property type="molecule type" value="Genomic_DNA"/>
</dbReference>
<evidence type="ECO:0000256" key="4">
    <source>
        <dbReference type="ARBA" id="ARBA00022741"/>
    </source>
</evidence>
<feature type="binding site" evidence="7">
    <location>
        <begin position="16"/>
        <end position="23"/>
    </location>
    <ligand>
        <name>GTP</name>
        <dbReference type="ChEBI" id="CHEBI:37565"/>
    </ligand>
</feature>
<dbReference type="GO" id="GO:0005525">
    <property type="term" value="F:GTP binding"/>
    <property type="evidence" value="ECO:0007669"/>
    <property type="project" value="UniProtKB-UniRule"/>
</dbReference>
<dbReference type="InterPro" id="IPR027417">
    <property type="entry name" value="P-loop_NTPase"/>
</dbReference>
<dbReference type="SUPFAM" id="SSF52540">
    <property type="entry name" value="P-loop containing nucleoside triphosphate hydrolases"/>
    <property type="match status" value="1"/>
</dbReference>
<dbReference type="Gene3D" id="3.30.300.20">
    <property type="match status" value="1"/>
</dbReference>
<keyword evidence="3 7" id="KW-0690">Ribosome biogenesis</keyword>
<dbReference type="InterPro" id="IPR015946">
    <property type="entry name" value="KH_dom-like_a/b"/>
</dbReference>
<evidence type="ECO:0000256" key="3">
    <source>
        <dbReference type="ARBA" id="ARBA00022517"/>
    </source>
</evidence>
<feature type="binding site" evidence="7">
    <location>
        <begin position="63"/>
        <end position="67"/>
    </location>
    <ligand>
        <name>GTP</name>
        <dbReference type="ChEBI" id="CHEBI:37565"/>
    </ligand>
</feature>
<dbReference type="GO" id="GO:0003924">
    <property type="term" value="F:GTPase activity"/>
    <property type="evidence" value="ECO:0007669"/>
    <property type="project" value="UniProtKB-UniRule"/>
</dbReference>
<dbReference type="InterPro" id="IPR005662">
    <property type="entry name" value="GTPase_Era-like"/>
</dbReference>
<keyword evidence="7" id="KW-0963">Cytoplasm</keyword>
<dbReference type="Pfam" id="PF01926">
    <property type="entry name" value="MMR_HSR1"/>
    <property type="match status" value="1"/>
</dbReference>
<evidence type="ECO:0000313" key="12">
    <source>
        <dbReference type="EMBL" id="GGY06352.1"/>
    </source>
</evidence>
<evidence type="ECO:0000256" key="9">
    <source>
        <dbReference type="RuleBase" id="RU003761"/>
    </source>
</evidence>
<dbReference type="InterPro" id="IPR005225">
    <property type="entry name" value="Small_GTP-bd"/>
</dbReference>
<organism evidence="12 13">
    <name type="scientific">Paludibacterium paludis</name>
    <dbReference type="NCBI Taxonomy" id="1225769"/>
    <lineage>
        <taxon>Bacteria</taxon>
        <taxon>Pseudomonadati</taxon>
        <taxon>Pseudomonadota</taxon>
        <taxon>Betaproteobacteria</taxon>
        <taxon>Neisseriales</taxon>
        <taxon>Chromobacteriaceae</taxon>
        <taxon>Paludibacterium</taxon>
    </lineage>
</organism>
<evidence type="ECO:0000313" key="13">
    <source>
        <dbReference type="Proteomes" id="UP000645257"/>
    </source>
</evidence>
<evidence type="ECO:0000256" key="5">
    <source>
        <dbReference type="ARBA" id="ARBA00022884"/>
    </source>
</evidence>
<dbReference type="CDD" id="cd22534">
    <property type="entry name" value="KH-II_Era"/>
    <property type="match status" value="1"/>
</dbReference>
<dbReference type="PROSITE" id="PS51713">
    <property type="entry name" value="G_ERA"/>
    <property type="match status" value="1"/>
</dbReference>
<feature type="domain" description="KH type-2" evidence="10">
    <location>
        <begin position="206"/>
        <end position="283"/>
    </location>
</feature>
<evidence type="ECO:0000256" key="8">
    <source>
        <dbReference type="PROSITE-ProRule" id="PRU01050"/>
    </source>
</evidence>
<comment type="similarity">
    <text evidence="1 7 8 9">Belongs to the TRAFAC class TrmE-Era-EngA-EngB-Septin-like GTPase superfamily. Era GTPase family.</text>
</comment>
<keyword evidence="7" id="KW-0699">rRNA-binding</keyword>
<dbReference type="InterPro" id="IPR006073">
    <property type="entry name" value="GTP-bd"/>
</dbReference>
<dbReference type="GO" id="GO:0070181">
    <property type="term" value="F:small ribosomal subunit rRNA binding"/>
    <property type="evidence" value="ECO:0007669"/>
    <property type="project" value="UniProtKB-UniRule"/>
</dbReference>
<evidence type="ECO:0000256" key="6">
    <source>
        <dbReference type="ARBA" id="ARBA00023134"/>
    </source>
</evidence>
<feature type="region of interest" description="G1" evidence="8">
    <location>
        <begin position="16"/>
        <end position="23"/>
    </location>
</feature>
<feature type="region of interest" description="G2" evidence="8">
    <location>
        <begin position="42"/>
        <end position="46"/>
    </location>
</feature>
<evidence type="ECO:0000256" key="1">
    <source>
        <dbReference type="ARBA" id="ARBA00007921"/>
    </source>
</evidence>
<dbReference type="InterPro" id="IPR004044">
    <property type="entry name" value="KH_dom_type_2"/>
</dbReference>
<feature type="region of interest" description="G5" evidence="8">
    <location>
        <begin position="154"/>
        <end position="156"/>
    </location>
</feature>
<keyword evidence="13" id="KW-1185">Reference proteome</keyword>
<dbReference type="CDD" id="cd04163">
    <property type="entry name" value="Era"/>
    <property type="match status" value="1"/>
</dbReference>
<dbReference type="PANTHER" id="PTHR42698:SF1">
    <property type="entry name" value="GTPASE ERA, MITOCHONDRIAL"/>
    <property type="match status" value="1"/>
</dbReference>
<dbReference type="FunFam" id="3.30.300.20:FF:000003">
    <property type="entry name" value="GTPase Era"/>
    <property type="match status" value="1"/>
</dbReference>
<gene>
    <name evidence="7 12" type="primary">era</name>
    <name evidence="12" type="ORF">GCM10011289_06030</name>
</gene>
<keyword evidence="6 7" id="KW-0342">GTP-binding</keyword>
<dbReference type="PRINTS" id="PR00326">
    <property type="entry name" value="GTP1OBG"/>
</dbReference>
<comment type="caution">
    <text evidence="12">The sequence shown here is derived from an EMBL/GenBank/DDBJ whole genome shotgun (WGS) entry which is preliminary data.</text>
</comment>
<proteinExistence type="inferred from homology"/>
<dbReference type="HAMAP" id="MF_00367">
    <property type="entry name" value="GTPase_Era"/>
    <property type="match status" value="1"/>
</dbReference>
<dbReference type="GO" id="GO:0005886">
    <property type="term" value="C:plasma membrane"/>
    <property type="evidence" value="ECO:0007669"/>
    <property type="project" value="UniProtKB-SubCell"/>
</dbReference>
<accession>A0A918NY61</accession>
<dbReference type="Proteomes" id="UP000645257">
    <property type="component" value="Unassembled WGS sequence"/>
</dbReference>
<dbReference type="SUPFAM" id="SSF54814">
    <property type="entry name" value="Prokaryotic type KH domain (KH-domain type II)"/>
    <property type="match status" value="1"/>
</dbReference>
<dbReference type="GO" id="GO:0043024">
    <property type="term" value="F:ribosomal small subunit binding"/>
    <property type="evidence" value="ECO:0007669"/>
    <property type="project" value="TreeGrafter"/>
</dbReference>